<evidence type="ECO:0000256" key="1">
    <source>
        <dbReference type="ARBA" id="ARBA00004606"/>
    </source>
</evidence>
<name>A0A6G3MJX5_HENSL</name>
<dbReference type="GO" id="GO:0036376">
    <property type="term" value="P:sodium ion export across plasma membrane"/>
    <property type="evidence" value="ECO:0007669"/>
    <property type="project" value="TreeGrafter"/>
</dbReference>
<keyword evidence="5 7" id="KW-1133">Transmembrane helix</keyword>
<evidence type="ECO:0000256" key="4">
    <source>
        <dbReference type="ARBA" id="ARBA00022968"/>
    </source>
</evidence>
<evidence type="ECO:0000313" key="8">
    <source>
        <dbReference type="EMBL" id="NDJ94261.1"/>
    </source>
</evidence>
<evidence type="ECO:0000256" key="5">
    <source>
        <dbReference type="ARBA" id="ARBA00022989"/>
    </source>
</evidence>
<sequence>MKLPNLKNIKYSTLRYFRNLGDLFYNKKERTIFKRPPRQFLFACIFYTVYYGALFGLCAIVYLFLYFLVFGNSPIPHSPNTDLLVKNIALFPLTNNYVLKSFNKADSNTYNYEIQEIQQALNEYDTVDSNKICSPGGSNNGACKFDVKQLGPCATSPYGFDTGIPCLYFRLGKVGKFIDQTRL</sequence>
<dbReference type="Gene3D" id="2.60.40.1660">
    <property type="entry name" value="Na, k-atpase alpha subunit"/>
    <property type="match status" value="1"/>
</dbReference>
<protein>
    <submittedName>
        <fullName evidence="8">Sodium/potassium-transporting ATPase subunit beta-2 (Trinotate prediction)</fullName>
    </submittedName>
</protein>
<keyword evidence="4" id="KW-0735">Signal-anchor</keyword>
<dbReference type="GO" id="GO:0006883">
    <property type="term" value="P:intracellular sodium ion homeostasis"/>
    <property type="evidence" value="ECO:0007669"/>
    <property type="project" value="TreeGrafter"/>
</dbReference>
<evidence type="ECO:0000256" key="7">
    <source>
        <dbReference type="SAM" id="Phobius"/>
    </source>
</evidence>
<dbReference type="AlphaFoldDB" id="A0A6G3MJX5"/>
<comment type="similarity">
    <text evidence="2">Belongs to the X(+)/potassium ATPases subunit beta family.</text>
</comment>
<proteinExistence type="inferred from homology"/>
<dbReference type="InterPro" id="IPR000402">
    <property type="entry name" value="Na/K_ATPase_sub_beta"/>
</dbReference>
<keyword evidence="3 7" id="KW-0812">Transmembrane</keyword>
<dbReference type="GO" id="GO:0030007">
    <property type="term" value="P:intracellular potassium ion homeostasis"/>
    <property type="evidence" value="ECO:0007669"/>
    <property type="project" value="TreeGrafter"/>
</dbReference>
<dbReference type="GO" id="GO:1990573">
    <property type="term" value="P:potassium ion import across plasma membrane"/>
    <property type="evidence" value="ECO:0007669"/>
    <property type="project" value="TreeGrafter"/>
</dbReference>
<evidence type="ECO:0000256" key="3">
    <source>
        <dbReference type="ARBA" id="ARBA00022692"/>
    </source>
</evidence>
<dbReference type="PANTHER" id="PTHR11523">
    <property type="entry name" value="SODIUM/POTASSIUM-DEPENDENT ATPASE BETA SUBUNIT"/>
    <property type="match status" value="1"/>
</dbReference>
<dbReference type="PANTHER" id="PTHR11523:SF28">
    <property type="entry name" value="NA_K-ATPASE BETA SUBUNIT ISOFORM 4-RELATED"/>
    <property type="match status" value="1"/>
</dbReference>
<evidence type="ECO:0000256" key="6">
    <source>
        <dbReference type="ARBA" id="ARBA00023136"/>
    </source>
</evidence>
<comment type="subcellular location">
    <subcellularLocation>
        <location evidence="1">Membrane</location>
        <topology evidence="1">Single-pass type II membrane protein</topology>
    </subcellularLocation>
</comment>
<reference evidence="8" key="1">
    <citation type="submission" date="2018-11" db="EMBL/GenBank/DDBJ databases">
        <title>Henneguya salminicola genome and transcriptome.</title>
        <authorList>
            <person name="Yahalomi D."/>
            <person name="Atkinson S.D."/>
            <person name="Neuhof M."/>
            <person name="Chang E.S."/>
            <person name="Philippe H."/>
            <person name="Cartwright P."/>
            <person name="Bartholomew J.L."/>
            <person name="Huchon D."/>
        </authorList>
    </citation>
    <scope>NUCLEOTIDE SEQUENCE</scope>
    <source>
        <strain evidence="8">Hz1</strain>
        <tissue evidence="8">Whole</tissue>
    </source>
</reference>
<keyword evidence="6 7" id="KW-0472">Membrane</keyword>
<dbReference type="Pfam" id="PF00287">
    <property type="entry name" value="Na_K-ATPase"/>
    <property type="match status" value="1"/>
</dbReference>
<organism evidence="8">
    <name type="scientific">Henneguya salminicola</name>
    <name type="common">Myxosporean</name>
    <dbReference type="NCBI Taxonomy" id="69463"/>
    <lineage>
        <taxon>Eukaryota</taxon>
        <taxon>Metazoa</taxon>
        <taxon>Cnidaria</taxon>
        <taxon>Myxozoa</taxon>
        <taxon>Myxosporea</taxon>
        <taxon>Bivalvulida</taxon>
        <taxon>Platysporina</taxon>
        <taxon>Myxobolidae</taxon>
        <taxon>Henneguya</taxon>
    </lineage>
</organism>
<dbReference type="GO" id="GO:0001671">
    <property type="term" value="F:ATPase activator activity"/>
    <property type="evidence" value="ECO:0007669"/>
    <property type="project" value="TreeGrafter"/>
</dbReference>
<evidence type="ECO:0000256" key="2">
    <source>
        <dbReference type="ARBA" id="ARBA00005876"/>
    </source>
</evidence>
<dbReference type="GO" id="GO:0005890">
    <property type="term" value="C:sodium:potassium-exchanging ATPase complex"/>
    <property type="evidence" value="ECO:0007669"/>
    <property type="project" value="InterPro"/>
</dbReference>
<feature type="transmembrane region" description="Helical" evidence="7">
    <location>
        <begin position="40"/>
        <end position="69"/>
    </location>
</feature>
<dbReference type="InterPro" id="IPR038702">
    <property type="entry name" value="Na/K_ATPase_sub_beta_sf"/>
</dbReference>
<accession>A0A6G3MJX5</accession>
<dbReference type="EMBL" id="GHBP01007443">
    <property type="protein sequence ID" value="NDJ94261.1"/>
    <property type="molecule type" value="Transcribed_RNA"/>
</dbReference>